<proteinExistence type="predicted"/>
<organism evidence="2 3">
    <name type="scientific">Arcobacter roscoffensis</name>
    <dbReference type="NCBI Taxonomy" id="2961520"/>
    <lineage>
        <taxon>Bacteria</taxon>
        <taxon>Pseudomonadati</taxon>
        <taxon>Campylobacterota</taxon>
        <taxon>Epsilonproteobacteria</taxon>
        <taxon>Campylobacterales</taxon>
        <taxon>Arcobacteraceae</taxon>
        <taxon>Arcobacter</taxon>
    </lineage>
</organism>
<gene>
    <name evidence="2" type="ORF">NJU99_08885</name>
</gene>
<accession>A0ABY5E1N5</accession>
<protein>
    <submittedName>
        <fullName evidence="2">Uncharacterized protein</fullName>
    </submittedName>
</protein>
<evidence type="ECO:0000256" key="1">
    <source>
        <dbReference type="SAM" id="Phobius"/>
    </source>
</evidence>
<reference evidence="2" key="1">
    <citation type="submission" date="2022-07" db="EMBL/GenBank/DDBJ databases">
        <title>Arcobacter roscoffensis sp. nov., a marine bacterium isolated from coastal seawater collected from Roscoff, France.</title>
        <authorList>
            <person name="Pascual J."/>
            <person name="Lepeaux C."/>
            <person name="Methner A."/>
            <person name="Overmann J."/>
        </authorList>
    </citation>
    <scope>NUCLEOTIDE SEQUENCE</scope>
    <source>
        <strain evidence="2">ARW1-2F2</strain>
    </source>
</reference>
<evidence type="ECO:0000313" key="3">
    <source>
        <dbReference type="Proteomes" id="UP001060012"/>
    </source>
</evidence>
<keyword evidence="1" id="KW-0472">Membrane</keyword>
<dbReference type="EMBL" id="CP100595">
    <property type="protein sequence ID" value="UTJ05382.1"/>
    <property type="molecule type" value="Genomic_DNA"/>
</dbReference>
<sequence length="139" mass="15617">MKTVAAVLKDFQGLLVLLGVSGTIAVNNIQSVVALAQDYSVHILVGLLIIVYVSEKRNKKKIDELKDCLNDSILEAARDNLRANVKQLAKELAGVKVIDKEHSIAYIYKLEERRKKLKVNSFTQDTLRELISRIKVSKE</sequence>
<feature type="transmembrane region" description="Helical" evidence="1">
    <location>
        <begin position="35"/>
        <end position="53"/>
    </location>
</feature>
<keyword evidence="3" id="KW-1185">Reference proteome</keyword>
<dbReference type="Proteomes" id="UP001060012">
    <property type="component" value="Chromosome"/>
</dbReference>
<evidence type="ECO:0000313" key="2">
    <source>
        <dbReference type="EMBL" id="UTJ05382.1"/>
    </source>
</evidence>
<keyword evidence="1" id="KW-0812">Transmembrane</keyword>
<name>A0ABY5E1N5_9BACT</name>
<keyword evidence="1" id="KW-1133">Transmembrane helix</keyword>
<dbReference type="RefSeq" id="WP_254575563.1">
    <property type="nucleotide sequence ID" value="NZ_CP100595.1"/>
</dbReference>